<protein>
    <recommendedName>
        <fullName evidence="5">2-amino-3-ketobutyrate coenzyme A ligase</fullName>
        <shortName evidence="5">AKB ligase</shortName>
        <ecNumber evidence="5">2.3.1.29</ecNumber>
    </recommendedName>
    <alternativeName>
        <fullName evidence="5">Glycine acetyltransferase</fullName>
    </alternativeName>
</protein>
<feature type="domain" description="Aminotransferase class I/classII large" evidence="6">
    <location>
        <begin position="45"/>
        <end position="389"/>
    </location>
</feature>
<dbReference type="RefSeq" id="WP_271055326.1">
    <property type="nucleotide sequence ID" value="NZ_JAQIIO010000012.1"/>
</dbReference>
<feature type="binding site" description="in other chain" evidence="5">
    <location>
        <begin position="113"/>
        <end position="114"/>
    </location>
    <ligand>
        <name>pyridoxal 5'-phosphate</name>
        <dbReference type="ChEBI" id="CHEBI:597326"/>
        <note>ligand shared between dimeric partners</note>
    </ligand>
</feature>
<dbReference type="PANTHER" id="PTHR13693">
    <property type="entry name" value="CLASS II AMINOTRANSFERASE/8-AMINO-7-OXONONANOATE SYNTHASE"/>
    <property type="match status" value="1"/>
</dbReference>
<evidence type="ECO:0000256" key="3">
    <source>
        <dbReference type="ARBA" id="ARBA00022898"/>
    </source>
</evidence>
<evidence type="ECO:0000256" key="1">
    <source>
        <dbReference type="ARBA" id="ARBA00008392"/>
    </source>
</evidence>
<evidence type="ECO:0000313" key="8">
    <source>
        <dbReference type="Proteomes" id="UP001528040"/>
    </source>
</evidence>
<dbReference type="CDD" id="cd06454">
    <property type="entry name" value="KBL_like"/>
    <property type="match status" value="1"/>
</dbReference>
<feature type="modified residue" description="N6-(pyridoxal phosphate)lysine" evidence="5">
    <location>
        <position position="246"/>
    </location>
</feature>
<keyword evidence="8" id="KW-1185">Reference proteome</keyword>
<feature type="binding site" description="in other chain" evidence="5">
    <location>
        <begin position="212"/>
        <end position="215"/>
    </location>
    <ligand>
        <name>pyridoxal 5'-phosphate</name>
        <dbReference type="ChEBI" id="CHEBI:597326"/>
        <note>ligand shared between dimeric partners</note>
    </ligand>
</feature>
<dbReference type="InterPro" id="IPR015424">
    <property type="entry name" value="PyrdxlP-dep_Trfase"/>
</dbReference>
<comment type="catalytic activity">
    <reaction evidence="5">
        <text>glycine + acetyl-CoA = (2S)-2-amino-3-oxobutanoate + CoA</text>
        <dbReference type="Rhea" id="RHEA:20736"/>
        <dbReference type="ChEBI" id="CHEBI:57287"/>
        <dbReference type="ChEBI" id="CHEBI:57288"/>
        <dbReference type="ChEBI" id="CHEBI:57305"/>
        <dbReference type="ChEBI" id="CHEBI:78948"/>
        <dbReference type="EC" id="2.3.1.29"/>
    </reaction>
</comment>
<gene>
    <name evidence="5" type="primary">kbl</name>
    <name evidence="7" type="ORF">O2N63_16105</name>
</gene>
<organism evidence="7 8">
    <name type="scientific">Aliiroseovarius salicola</name>
    <dbReference type="NCBI Taxonomy" id="3009082"/>
    <lineage>
        <taxon>Bacteria</taxon>
        <taxon>Pseudomonadati</taxon>
        <taxon>Pseudomonadota</taxon>
        <taxon>Alphaproteobacteria</taxon>
        <taxon>Rhodobacterales</taxon>
        <taxon>Paracoccaceae</taxon>
        <taxon>Aliiroseovarius</taxon>
    </lineage>
</organism>
<dbReference type="InterPro" id="IPR011282">
    <property type="entry name" value="2am3keto_CoA_ligase"/>
</dbReference>
<keyword evidence="2 5" id="KW-0808">Transferase</keyword>
<dbReference type="PANTHER" id="PTHR13693:SF102">
    <property type="entry name" value="2-AMINO-3-KETOBUTYRATE COENZYME A LIGASE, MITOCHONDRIAL"/>
    <property type="match status" value="1"/>
</dbReference>
<keyword evidence="4 5" id="KW-0012">Acyltransferase</keyword>
<comment type="pathway">
    <text evidence="5">Amino-acid degradation; L-threonine degradation via oxydo-reductase pathway; glycine from L-threonine: step 2/2.</text>
</comment>
<dbReference type="InterPro" id="IPR001917">
    <property type="entry name" value="Aminotrans_II_pyridoxalP_BS"/>
</dbReference>
<dbReference type="SUPFAM" id="SSF53383">
    <property type="entry name" value="PLP-dependent transferases"/>
    <property type="match status" value="1"/>
</dbReference>
<sequence length="400" mass="43840">MSSSPSFLSHIRSELDTLRETGLYKSERVITTKQAGTVGLASGREVINLCANNYLGLSDNEELIEAGRDALSRYGYGMSSVRFICGTQEEHKELEARISRFLGMEDTILYSSCFDANTGLFETLLGPEDAIISDALNHASIIDGVRLCKAKRFRYANSDMADLERCLQEADAAGARFKMVATDGVFSMDGYIANLNEICDLAEKYGAMVMVDDSHAVGFMGETGRGTPEHCGVMDRVDIITGTLGKALGGASGGYTSGKAEVVDWLRQRSRPYLFSNTLAPVIAQTSIKVLDMLEASTERREVLMDHATHFRARMSEAGFDLLPGEHPIIPVMLRDPKLAQDMAARLDAKGVYVAAFSFPVVPKGQDRIRTQMSAALTREELDRAIDAFIEVGRDMEIIT</sequence>
<dbReference type="PROSITE" id="PS00599">
    <property type="entry name" value="AA_TRANSFER_CLASS_2"/>
    <property type="match status" value="1"/>
</dbReference>
<evidence type="ECO:0000256" key="4">
    <source>
        <dbReference type="ARBA" id="ARBA00023315"/>
    </source>
</evidence>
<proteinExistence type="inferred from homology"/>
<dbReference type="Gene3D" id="3.90.1150.10">
    <property type="entry name" value="Aspartate Aminotransferase, domain 1"/>
    <property type="match status" value="1"/>
</dbReference>
<feature type="binding site" description="in other chain" evidence="5">
    <location>
        <position position="187"/>
    </location>
    <ligand>
        <name>pyridoxal 5'-phosphate</name>
        <dbReference type="ChEBI" id="CHEBI:597326"/>
        <note>ligand shared between dimeric partners</note>
    </ligand>
</feature>
<comment type="similarity">
    <text evidence="1 5">Belongs to the class-II pyridoxal-phosphate-dependent aminotransferase family.</text>
</comment>
<dbReference type="NCBIfam" id="NF005394">
    <property type="entry name" value="PRK06939.1"/>
    <property type="match status" value="1"/>
</dbReference>
<dbReference type="Proteomes" id="UP001528040">
    <property type="component" value="Unassembled WGS sequence"/>
</dbReference>
<dbReference type="InterPro" id="IPR015421">
    <property type="entry name" value="PyrdxlP-dep_Trfase_major"/>
</dbReference>
<comment type="caution">
    <text evidence="7">The sequence shown here is derived from an EMBL/GenBank/DDBJ whole genome shotgun (WGS) entry which is preliminary data.</text>
</comment>
<dbReference type="InterPro" id="IPR050087">
    <property type="entry name" value="AON_synthase_class-II"/>
</dbReference>
<dbReference type="Pfam" id="PF00155">
    <property type="entry name" value="Aminotran_1_2"/>
    <property type="match status" value="1"/>
</dbReference>
<dbReference type="NCBIfam" id="TIGR01822">
    <property type="entry name" value="2am3keto_CoA"/>
    <property type="match status" value="1"/>
</dbReference>
<dbReference type="InterPro" id="IPR004839">
    <property type="entry name" value="Aminotransferase_I/II_large"/>
</dbReference>
<dbReference type="Gene3D" id="3.40.640.10">
    <property type="entry name" value="Type I PLP-dependent aspartate aminotransferase-like (Major domain)"/>
    <property type="match status" value="1"/>
</dbReference>
<dbReference type="EMBL" id="JAQIIO010000012">
    <property type="protein sequence ID" value="MDA5095614.1"/>
    <property type="molecule type" value="Genomic_DNA"/>
</dbReference>
<evidence type="ECO:0000313" key="7">
    <source>
        <dbReference type="EMBL" id="MDA5095614.1"/>
    </source>
</evidence>
<evidence type="ECO:0000256" key="2">
    <source>
        <dbReference type="ARBA" id="ARBA00022679"/>
    </source>
</evidence>
<keyword evidence="3 5" id="KW-0663">Pyridoxal phosphate</keyword>
<evidence type="ECO:0000259" key="6">
    <source>
        <dbReference type="Pfam" id="PF00155"/>
    </source>
</evidence>
<feature type="binding site" evidence="5">
    <location>
        <position position="138"/>
    </location>
    <ligand>
        <name>substrate</name>
    </ligand>
</feature>
<evidence type="ECO:0000256" key="5">
    <source>
        <dbReference type="HAMAP-Rule" id="MF_00985"/>
    </source>
</evidence>
<feature type="binding site" evidence="5">
    <location>
        <position position="370"/>
    </location>
    <ligand>
        <name>substrate</name>
    </ligand>
</feature>
<comment type="function">
    <text evidence="5">Catalyzes the cleavage of 2-amino-3-ketobutyrate to glycine and acetyl-CoA.</text>
</comment>
<dbReference type="EC" id="2.3.1.29" evidence="5"/>
<comment type="subunit">
    <text evidence="5">Homodimer.</text>
</comment>
<dbReference type="GO" id="GO:0008890">
    <property type="term" value="F:glycine C-acetyltransferase activity"/>
    <property type="evidence" value="ECO:0007669"/>
    <property type="project" value="UniProtKB-EC"/>
</dbReference>
<reference evidence="7 8" key="1">
    <citation type="submission" date="2023-01" db="EMBL/GenBank/DDBJ databases">
        <authorList>
            <person name="Yoon J.-W."/>
        </authorList>
    </citation>
    <scope>NUCLEOTIDE SEQUENCE [LARGE SCALE GENOMIC DNA]</scope>
    <source>
        <strain evidence="7 8">KMU-50</strain>
    </source>
</reference>
<accession>A0ABT4W5E8</accession>
<feature type="binding site" description="in other chain" evidence="5">
    <location>
        <begin position="243"/>
        <end position="246"/>
    </location>
    <ligand>
        <name>pyridoxal 5'-phosphate</name>
        <dbReference type="ChEBI" id="CHEBI:597326"/>
        <note>ligand shared between dimeric partners</note>
    </ligand>
</feature>
<feature type="binding site" evidence="5">
    <location>
        <begin position="276"/>
        <end position="277"/>
    </location>
    <ligand>
        <name>pyridoxal 5'-phosphate</name>
        <dbReference type="ChEBI" id="CHEBI:597326"/>
        <note>ligand shared between dimeric partners</note>
    </ligand>
</feature>
<comment type="cofactor">
    <cofactor evidence="5">
        <name>pyridoxal 5'-phosphate</name>
        <dbReference type="ChEBI" id="CHEBI:597326"/>
    </cofactor>
    <text evidence="5">Binds 1 pyridoxal phosphate per subunit.</text>
</comment>
<dbReference type="InterPro" id="IPR015422">
    <property type="entry name" value="PyrdxlP-dep_Trfase_small"/>
</dbReference>
<name>A0ABT4W5E8_9RHOB</name>
<dbReference type="HAMAP" id="MF_00985">
    <property type="entry name" value="2am3keto_CoA_ligase"/>
    <property type="match status" value="1"/>
</dbReference>